<protein>
    <submittedName>
        <fullName evidence="1">Uncharacterized protein</fullName>
    </submittedName>
</protein>
<proteinExistence type="predicted"/>
<organism evidence="1 2">
    <name type="scientific">Neisseria subflava</name>
    <dbReference type="NCBI Taxonomy" id="28449"/>
    <lineage>
        <taxon>Bacteria</taxon>
        <taxon>Pseudomonadati</taxon>
        <taxon>Pseudomonadota</taxon>
        <taxon>Betaproteobacteria</taxon>
        <taxon>Neisseriales</taxon>
        <taxon>Neisseriaceae</taxon>
        <taxon>Neisseria</taxon>
    </lineage>
</organism>
<dbReference type="AlphaFoldDB" id="A0A9X9HZU8"/>
<sequence>MQKDALIERVASVLAMIARKTPRSEGRTPEQSRLVALRRELYASEPEDIDFDKVVSECNQIYQKYSV</sequence>
<gene>
    <name evidence="1" type="ORF">KCG56_02005</name>
</gene>
<evidence type="ECO:0000313" key="1">
    <source>
        <dbReference type="EMBL" id="UTG72930.1"/>
    </source>
</evidence>
<dbReference type="Proteomes" id="UP001057305">
    <property type="component" value="Chromosome"/>
</dbReference>
<accession>A0A9X9HZU8</accession>
<reference evidence="1" key="1">
    <citation type="submission" date="2021-04" db="EMBL/GenBank/DDBJ databases">
        <title>Characterizing Neisseria spp. as novel respiratory pathobionts in bronchiectasis.</title>
        <authorList>
            <person name="Li L."/>
            <person name="Mac Aogain M."/>
            <person name="Xu T."/>
            <person name="Jaggi T.K."/>
            <person name="Chan L.Y."/>
            <person name="Keir H.R."/>
            <person name="Dicker A.J."/>
            <person name="Qu J."/>
            <person name="Liu Y."/>
            <person name="Chen H.S."/>
            <person name="Koh M.S."/>
            <person name="Ong T.H."/>
            <person name="Lim A.Y.H."/>
            <person name="Abisheganaden J."/>
            <person name="Low T.B."/>
            <person name="Oliver B.G."/>
            <person name="Tan N.S."/>
            <person name="Fang M."/>
            <person name="Chalmers J.D."/>
            <person name="Chotirmall S.H."/>
        </authorList>
    </citation>
    <scope>NUCLEOTIDE SEQUENCE</scope>
    <source>
        <strain evidence="1">TT0073</strain>
    </source>
</reference>
<dbReference type="EMBL" id="CP073116">
    <property type="protein sequence ID" value="UTG72930.1"/>
    <property type="molecule type" value="Genomic_DNA"/>
</dbReference>
<name>A0A9X9HZU8_NEISU</name>
<evidence type="ECO:0000313" key="2">
    <source>
        <dbReference type="Proteomes" id="UP001057305"/>
    </source>
</evidence>